<reference evidence="2 3" key="1">
    <citation type="submission" date="2016-07" db="EMBL/GenBank/DDBJ databases">
        <title>Draft genome sequence of Prauserella muralis DSM 45305, isolated from a mould-covered wall in an indoor environment.</title>
        <authorList>
            <person name="Ruckert C."/>
            <person name="Albersmeier A."/>
            <person name="Jiang C.-L."/>
            <person name="Jiang Y."/>
            <person name="Kalinowski J."/>
            <person name="Schneider O."/>
            <person name="Winkler A."/>
            <person name="Zotchev S.B."/>
        </authorList>
    </citation>
    <scope>NUCLEOTIDE SEQUENCE [LARGE SCALE GENOMIC DNA]</scope>
    <source>
        <strain evidence="2 3">DSM 45305</strain>
    </source>
</reference>
<evidence type="ECO:0000256" key="1">
    <source>
        <dbReference type="SAM" id="MobiDB-lite"/>
    </source>
</evidence>
<keyword evidence="3" id="KW-1185">Reference proteome</keyword>
<dbReference type="AlphaFoldDB" id="A0A2V4BD51"/>
<protein>
    <submittedName>
        <fullName evidence="2">Uncharacterized protein</fullName>
    </submittedName>
</protein>
<feature type="region of interest" description="Disordered" evidence="1">
    <location>
        <begin position="62"/>
        <end position="85"/>
    </location>
</feature>
<proteinExistence type="predicted"/>
<name>A0A2V4BD51_9PSEU</name>
<accession>A0A2V4BD51</accession>
<comment type="caution">
    <text evidence="2">The sequence shown here is derived from an EMBL/GenBank/DDBJ whole genome shotgun (WGS) entry which is preliminary data.</text>
</comment>
<evidence type="ECO:0000313" key="2">
    <source>
        <dbReference type="EMBL" id="PXY31989.1"/>
    </source>
</evidence>
<gene>
    <name evidence="2" type="ORF">BAY60_06625</name>
</gene>
<sequence>MGASGAQLRAGAGKEELEFLQAPGLEGVDVRGLGNPAPSRGRCGFLGFVELVTFDHGYMAEARGERGRGQETGHAPAEHDSMPVV</sequence>
<organism evidence="2 3">
    <name type="scientific">Prauserella muralis</name>
    <dbReference type="NCBI Taxonomy" id="588067"/>
    <lineage>
        <taxon>Bacteria</taxon>
        <taxon>Bacillati</taxon>
        <taxon>Actinomycetota</taxon>
        <taxon>Actinomycetes</taxon>
        <taxon>Pseudonocardiales</taxon>
        <taxon>Pseudonocardiaceae</taxon>
        <taxon>Prauserella</taxon>
    </lineage>
</organism>
<dbReference type="EMBL" id="MASW01000001">
    <property type="protein sequence ID" value="PXY31989.1"/>
    <property type="molecule type" value="Genomic_DNA"/>
</dbReference>
<evidence type="ECO:0000313" key="3">
    <source>
        <dbReference type="Proteomes" id="UP000249915"/>
    </source>
</evidence>
<dbReference type="Proteomes" id="UP000249915">
    <property type="component" value="Unassembled WGS sequence"/>
</dbReference>